<evidence type="ECO:0000256" key="6">
    <source>
        <dbReference type="ARBA" id="ARBA00022679"/>
    </source>
</evidence>
<evidence type="ECO:0000313" key="11">
    <source>
        <dbReference type="EMBL" id="HIR70332.1"/>
    </source>
</evidence>
<evidence type="ECO:0000256" key="7">
    <source>
        <dbReference type="ARBA" id="ARBA00023277"/>
    </source>
</evidence>
<evidence type="ECO:0000256" key="9">
    <source>
        <dbReference type="ARBA" id="ARBA00031501"/>
    </source>
</evidence>
<protein>
    <recommendedName>
        <fullName evidence="4 10">4-alpha-glucanotransferase</fullName>
        <ecNumber evidence="3 10">2.4.1.25</ecNumber>
    </recommendedName>
    <alternativeName>
        <fullName evidence="8 10">Amylomaltase</fullName>
    </alternativeName>
    <alternativeName>
        <fullName evidence="9 10">Disproportionating enzyme</fullName>
    </alternativeName>
</protein>
<dbReference type="EC" id="2.4.1.25" evidence="3 10"/>
<evidence type="ECO:0000256" key="3">
    <source>
        <dbReference type="ARBA" id="ARBA00012560"/>
    </source>
</evidence>
<name>A0A9D1E8S7_9FIRM</name>
<accession>A0A9D1E8S7</accession>
<dbReference type="GO" id="GO:0004134">
    <property type="term" value="F:4-alpha-glucanotransferase activity"/>
    <property type="evidence" value="ECO:0007669"/>
    <property type="project" value="UniProtKB-EC"/>
</dbReference>
<dbReference type="PANTHER" id="PTHR32438">
    <property type="entry name" value="4-ALPHA-GLUCANOTRANSFERASE DPE1, CHLOROPLASTIC/AMYLOPLASTIC"/>
    <property type="match status" value="1"/>
</dbReference>
<dbReference type="AlphaFoldDB" id="A0A9D1E8S7"/>
<evidence type="ECO:0000256" key="10">
    <source>
        <dbReference type="RuleBase" id="RU361207"/>
    </source>
</evidence>
<reference evidence="11" key="1">
    <citation type="submission" date="2020-10" db="EMBL/GenBank/DDBJ databases">
        <authorList>
            <person name="Gilroy R."/>
        </authorList>
    </citation>
    <scope>NUCLEOTIDE SEQUENCE</scope>
    <source>
        <strain evidence="11">ChiSjej5B23-6657</strain>
    </source>
</reference>
<dbReference type="Gene3D" id="3.20.20.80">
    <property type="entry name" value="Glycosidases"/>
    <property type="match status" value="1"/>
</dbReference>
<reference evidence="11" key="2">
    <citation type="journal article" date="2021" name="PeerJ">
        <title>Extensive microbial diversity within the chicken gut microbiome revealed by metagenomics and culture.</title>
        <authorList>
            <person name="Gilroy R."/>
            <person name="Ravi A."/>
            <person name="Getino M."/>
            <person name="Pursley I."/>
            <person name="Horton D.L."/>
            <person name="Alikhan N.F."/>
            <person name="Baker D."/>
            <person name="Gharbi K."/>
            <person name="Hall N."/>
            <person name="Watson M."/>
            <person name="Adriaenssens E.M."/>
            <person name="Foster-Nyarko E."/>
            <person name="Jarju S."/>
            <person name="Secka A."/>
            <person name="Antonio M."/>
            <person name="Oren A."/>
            <person name="Chaudhuri R.R."/>
            <person name="La Ragione R."/>
            <person name="Hildebrand F."/>
            <person name="Pallen M.J."/>
        </authorList>
    </citation>
    <scope>NUCLEOTIDE SEQUENCE</scope>
    <source>
        <strain evidence="11">ChiSjej5B23-6657</strain>
    </source>
</reference>
<dbReference type="NCBIfam" id="TIGR00217">
    <property type="entry name" value="malQ"/>
    <property type="match status" value="1"/>
</dbReference>
<dbReference type="PANTHER" id="PTHR32438:SF5">
    <property type="entry name" value="4-ALPHA-GLUCANOTRANSFERASE DPE1, CHLOROPLASTIC_AMYLOPLASTIC"/>
    <property type="match status" value="1"/>
</dbReference>
<dbReference type="SUPFAM" id="SSF51445">
    <property type="entry name" value="(Trans)glycosidases"/>
    <property type="match status" value="1"/>
</dbReference>
<comment type="similarity">
    <text evidence="2 10">Belongs to the disproportionating enzyme family.</text>
</comment>
<evidence type="ECO:0000313" key="12">
    <source>
        <dbReference type="Proteomes" id="UP000823912"/>
    </source>
</evidence>
<dbReference type="GO" id="GO:0005975">
    <property type="term" value="P:carbohydrate metabolic process"/>
    <property type="evidence" value="ECO:0007669"/>
    <property type="project" value="InterPro"/>
</dbReference>
<evidence type="ECO:0000256" key="2">
    <source>
        <dbReference type="ARBA" id="ARBA00005684"/>
    </source>
</evidence>
<evidence type="ECO:0000256" key="5">
    <source>
        <dbReference type="ARBA" id="ARBA00022676"/>
    </source>
</evidence>
<keyword evidence="7 10" id="KW-0119">Carbohydrate metabolism</keyword>
<evidence type="ECO:0000256" key="4">
    <source>
        <dbReference type="ARBA" id="ARBA00020295"/>
    </source>
</evidence>
<comment type="catalytic activity">
    <reaction evidence="1 10">
        <text>Transfers a segment of a (1-&gt;4)-alpha-D-glucan to a new position in an acceptor, which may be glucose or a (1-&gt;4)-alpha-D-glucan.</text>
        <dbReference type="EC" id="2.4.1.25"/>
    </reaction>
</comment>
<dbReference type="Pfam" id="PF02446">
    <property type="entry name" value="Glyco_hydro_77"/>
    <property type="match status" value="1"/>
</dbReference>
<dbReference type="InterPro" id="IPR017853">
    <property type="entry name" value="GH"/>
</dbReference>
<dbReference type="NCBIfam" id="NF011080">
    <property type="entry name" value="PRK14508.1-3"/>
    <property type="match status" value="1"/>
</dbReference>
<proteinExistence type="inferred from homology"/>
<dbReference type="InterPro" id="IPR003385">
    <property type="entry name" value="Glyco_hydro_77"/>
</dbReference>
<dbReference type="EMBL" id="DVHM01000054">
    <property type="protein sequence ID" value="HIR70332.1"/>
    <property type="molecule type" value="Genomic_DNA"/>
</dbReference>
<feature type="non-terminal residue" evidence="11">
    <location>
        <position position="1"/>
    </location>
</feature>
<dbReference type="Proteomes" id="UP000823912">
    <property type="component" value="Unassembled WGS sequence"/>
</dbReference>
<evidence type="ECO:0000256" key="1">
    <source>
        <dbReference type="ARBA" id="ARBA00000439"/>
    </source>
</evidence>
<keyword evidence="5 10" id="KW-0328">Glycosyltransferase</keyword>
<keyword evidence="6 10" id="KW-0808">Transferase</keyword>
<evidence type="ECO:0000256" key="8">
    <source>
        <dbReference type="ARBA" id="ARBA00031423"/>
    </source>
</evidence>
<sequence length="448" mass="53013">LGPTGYGDSPYQSFSSYAGNPYFIDLEELIEEGLLRETECSAIAWSDREDQVDYETLYQYRFQILYRAYRRFSDDLPEEFFSFCEKEKSWLEDYALFMAEKDDHEGEPWYQWEDELKLREKETLARERNRLADRIRFYEVLQYWFYRQWEAFRGMLKQKHIRLIGDIPIYMAYDSVEVWCEPELFSLDENLDQVQVAGCPPDAFDAGGQLWGNPIYRWDVMKKDGYAWWMRRLRHTMRFYDKIRIDHFRGFASYFSIPAEDEDATGGKWVKGPGYDFFRTMKRELGEVDIIAEDLGFLTEDVYELMDQCGYPGMKVLQFAFGCDDGQNLYLPHNFTPHSVVYTGTHDNNTSLGWYAECEPWERDHATAYLHLDEEEGIGWGMIRGAMGSVSELAIVPMQDILELGTEARMNRPSTLGGNWCWRMRPDQNDAAVAEKWSTMNRRFARWK</sequence>
<comment type="caution">
    <text evidence="11">The sequence shown here is derived from an EMBL/GenBank/DDBJ whole genome shotgun (WGS) entry which is preliminary data.</text>
</comment>
<gene>
    <name evidence="11" type="primary">malQ</name>
    <name evidence="11" type="ORF">IAA55_03530</name>
</gene>
<organism evidence="11 12">
    <name type="scientific">Candidatus Pullilachnospira gallistercoris</name>
    <dbReference type="NCBI Taxonomy" id="2840911"/>
    <lineage>
        <taxon>Bacteria</taxon>
        <taxon>Bacillati</taxon>
        <taxon>Bacillota</taxon>
        <taxon>Clostridia</taxon>
        <taxon>Lachnospirales</taxon>
        <taxon>Lachnospiraceae</taxon>
        <taxon>Lachnospiraceae incertae sedis</taxon>
        <taxon>Candidatus Pullilachnospira</taxon>
    </lineage>
</organism>